<dbReference type="InterPro" id="IPR037143">
    <property type="entry name" value="4-PPantetheinyl_Trfase_dom_sf"/>
</dbReference>
<name>S5TUF3_9BACT</name>
<dbReference type="SUPFAM" id="SSF56214">
    <property type="entry name" value="4'-phosphopantetheinyl transferase"/>
    <property type="match status" value="2"/>
</dbReference>
<accession>S5TUF3</accession>
<evidence type="ECO:0000313" key="5">
    <source>
        <dbReference type="EMBL" id="AGS49586.1"/>
    </source>
</evidence>
<dbReference type="InterPro" id="IPR055066">
    <property type="entry name" value="AASDHPPT_N"/>
</dbReference>
<dbReference type="GO" id="GO:0008897">
    <property type="term" value="F:holo-[acyl-carrier-protein] synthase activity"/>
    <property type="evidence" value="ECO:0007669"/>
    <property type="project" value="InterPro"/>
</dbReference>
<proteinExistence type="inferred from homology"/>
<dbReference type="PANTHER" id="PTHR12215">
    <property type="entry name" value="PHOSPHOPANTETHEINE TRANSFERASE"/>
    <property type="match status" value="1"/>
</dbReference>
<dbReference type="GO" id="GO:0005829">
    <property type="term" value="C:cytosol"/>
    <property type="evidence" value="ECO:0007669"/>
    <property type="project" value="TreeGrafter"/>
</dbReference>
<dbReference type="Pfam" id="PF01648">
    <property type="entry name" value="ACPS"/>
    <property type="match status" value="1"/>
</dbReference>
<dbReference type="PANTHER" id="PTHR12215:SF10">
    <property type="entry name" value="L-AMINOADIPATE-SEMIALDEHYDE DEHYDROGENASE-PHOSPHOPANTETHEINYL TRANSFERASE"/>
    <property type="match status" value="1"/>
</dbReference>
<protein>
    <submittedName>
        <fullName evidence="5">Putative phosphopantetheinyl transferase protein</fullName>
    </submittedName>
</protein>
<reference evidence="5" key="1">
    <citation type="journal article" date="2013" name="Proc. Natl. Acad. Sci. U.S.A.">
        <title>Mapping gene clusters within arrayed metagenomic libraries to expand the structural diversity of biomedically relevant natural products.</title>
        <authorList>
            <person name="Owen J.G."/>
            <person name="Reddy B.V."/>
            <person name="Ternei M.A."/>
            <person name="Charlop-Powers Z."/>
            <person name="Calle P.Y."/>
            <person name="Kim J.H."/>
            <person name="Brady S.F."/>
        </authorList>
    </citation>
    <scope>NUCLEOTIDE SEQUENCE</scope>
</reference>
<evidence type="ECO:0000256" key="2">
    <source>
        <dbReference type="ARBA" id="ARBA00022679"/>
    </source>
</evidence>
<feature type="domain" description="4'-phosphopantetheinyl transferase N-terminal" evidence="4">
    <location>
        <begin position="37"/>
        <end position="117"/>
    </location>
</feature>
<dbReference type="GO" id="GO:0019878">
    <property type="term" value="P:lysine biosynthetic process via aminoadipic acid"/>
    <property type="evidence" value="ECO:0007669"/>
    <property type="project" value="TreeGrafter"/>
</dbReference>
<dbReference type="AlphaFoldDB" id="S5TUF3"/>
<evidence type="ECO:0000259" key="4">
    <source>
        <dbReference type="Pfam" id="PF22624"/>
    </source>
</evidence>
<dbReference type="Gene3D" id="3.90.470.20">
    <property type="entry name" value="4'-phosphopantetheinyl transferase domain"/>
    <property type="match status" value="2"/>
</dbReference>
<organism evidence="5">
    <name type="scientific">uncultured bacterium esnapd10</name>
    <dbReference type="NCBI Taxonomy" id="1366590"/>
    <lineage>
        <taxon>Bacteria</taxon>
        <taxon>environmental samples</taxon>
    </lineage>
</organism>
<dbReference type="InterPro" id="IPR050559">
    <property type="entry name" value="P-Pant_transferase_sf"/>
</dbReference>
<comment type="similarity">
    <text evidence="1">Belongs to the P-Pant transferase superfamily. Gsp/Sfp/HetI/AcpT family.</text>
</comment>
<sequence length="277" mass="31290">MVPTTAAERLIVGDSVQLWVCRNEDLSDAQAVDLERRWLDERERATARRFVFDHDRGQYLVAHALVRRVLALHTGVAENQLGFWRSHRGRPFLEPPVGGWPFEDEGIDFNLSHTRGVNVIGVTSHRRVGVDVERLDREDVMTIDAVSEAFSPEEQQWLAGLPEGARRRGVLRLWTLKEAYAKARGLGLALPFDSFAFALDGERLRSFRPPRDDLGGRWQFVELEPMASTLLAAAVEVVGPDIPEVHLRTGFPWSPDAPLVLDMPVRADLESYPRGLR</sequence>
<dbReference type="GO" id="GO:0000287">
    <property type="term" value="F:magnesium ion binding"/>
    <property type="evidence" value="ECO:0007669"/>
    <property type="project" value="InterPro"/>
</dbReference>
<dbReference type="Pfam" id="PF22624">
    <property type="entry name" value="AASDHPPT_N"/>
    <property type="match status" value="1"/>
</dbReference>
<keyword evidence="2 5" id="KW-0808">Transferase</keyword>
<feature type="domain" description="4'-phosphopantetheinyl transferase" evidence="3">
    <location>
        <begin position="127"/>
        <end position="224"/>
    </location>
</feature>
<evidence type="ECO:0000259" key="3">
    <source>
        <dbReference type="Pfam" id="PF01648"/>
    </source>
</evidence>
<dbReference type="InterPro" id="IPR008278">
    <property type="entry name" value="4-PPantetheinyl_Trfase_dom"/>
</dbReference>
<evidence type="ECO:0000256" key="1">
    <source>
        <dbReference type="ARBA" id="ARBA00010990"/>
    </source>
</evidence>
<dbReference type="EMBL" id="KF264549">
    <property type="protein sequence ID" value="AGS49586.1"/>
    <property type="molecule type" value="Genomic_DNA"/>
</dbReference>